<feature type="transmembrane region" description="Helical" evidence="1">
    <location>
        <begin position="88"/>
        <end position="110"/>
    </location>
</feature>
<dbReference type="PANTHER" id="PTHR23526:SF2">
    <property type="entry name" value="MAJOR FACILITATOR SUPERFAMILY (MFS) PROFILE DOMAIN-CONTAINING PROTEIN"/>
    <property type="match status" value="1"/>
</dbReference>
<feature type="transmembrane region" description="Helical" evidence="1">
    <location>
        <begin position="349"/>
        <end position="368"/>
    </location>
</feature>
<feature type="transmembrane region" description="Helical" evidence="1">
    <location>
        <begin position="223"/>
        <end position="243"/>
    </location>
</feature>
<dbReference type="EMBL" id="CP008822">
    <property type="protein sequence ID" value="AIM27497.1"/>
    <property type="molecule type" value="Genomic_DNA"/>
</dbReference>
<reference evidence="7 9" key="3">
    <citation type="submission" date="2015-07" db="EMBL/GenBank/DDBJ databases">
        <title>Physiological, transcriptional responses and genome re-sequencing of acid resistant extremely thermoacidophilic Metallosphaera sedula SARC-M1.</title>
        <authorList>
            <person name="Ai C."/>
            <person name="McCarthy S."/>
            <person name="Eckrich V."/>
            <person name="Rudrappa D."/>
            <person name="Qiu G."/>
            <person name="Blum P."/>
        </authorList>
    </citation>
    <scope>NUCLEOTIDE SEQUENCE [LARGE SCALE GENOMIC DNA]</scope>
    <source>
        <strain evidence="7 9">SARC-M1</strain>
    </source>
</reference>
<dbReference type="GO" id="GO:0022857">
    <property type="term" value="F:transmembrane transporter activity"/>
    <property type="evidence" value="ECO:0007669"/>
    <property type="project" value="InterPro"/>
</dbReference>
<dbReference type="SUPFAM" id="SSF103473">
    <property type="entry name" value="MFS general substrate transporter"/>
    <property type="match status" value="1"/>
</dbReference>
<dbReference type="EMBL" id="CP012172">
    <property type="protein sequence ID" value="AKV74366.1"/>
    <property type="molecule type" value="Genomic_DNA"/>
</dbReference>
<dbReference type="Proteomes" id="UP000029084">
    <property type="component" value="Chromosome"/>
</dbReference>
<evidence type="ECO:0000313" key="2">
    <source>
        <dbReference type="EMBL" id="AIM27497.1"/>
    </source>
</evidence>
<evidence type="ECO:0000313" key="11">
    <source>
        <dbReference type="Proteomes" id="UP000062398"/>
    </source>
</evidence>
<evidence type="ECO:0000256" key="1">
    <source>
        <dbReference type="SAM" id="Phobius"/>
    </source>
</evidence>
<dbReference type="Proteomes" id="UP000061362">
    <property type="component" value="Chromosome"/>
</dbReference>
<dbReference type="GeneID" id="91755854"/>
<feature type="transmembrane region" description="Helical" evidence="1">
    <location>
        <begin position="314"/>
        <end position="343"/>
    </location>
</feature>
<dbReference type="PATRIC" id="fig|43687.5.peg.1478"/>
<feature type="transmembrane region" description="Helical" evidence="1">
    <location>
        <begin position="151"/>
        <end position="170"/>
    </location>
</feature>
<organism evidence="2 8">
    <name type="scientific">Metallosphaera sedula</name>
    <dbReference type="NCBI Taxonomy" id="43687"/>
    <lineage>
        <taxon>Archaea</taxon>
        <taxon>Thermoproteota</taxon>
        <taxon>Thermoprotei</taxon>
        <taxon>Sulfolobales</taxon>
        <taxon>Sulfolobaceae</taxon>
        <taxon>Metallosphaera</taxon>
    </lineage>
</organism>
<reference evidence="2 8" key="1">
    <citation type="journal article" date="2014" name="J. Bacteriol.">
        <title>Role of an Archaeal PitA Transporter in the Copper and Arsenic Resistance of Metallosphaera sedula, an Extreme Thermoacidophile.</title>
        <authorList>
            <person name="McCarthy S."/>
            <person name="Ai C."/>
            <person name="Wheaton G."/>
            <person name="Tevatia R."/>
            <person name="Eckrich V."/>
            <person name="Kelly R."/>
            <person name="Blum P."/>
        </authorList>
    </citation>
    <scope>NUCLEOTIDE SEQUENCE [LARGE SCALE GENOMIC DNA]</scope>
    <source>
        <strain evidence="2 8">CuR1</strain>
    </source>
</reference>
<dbReference type="RefSeq" id="WP_012021300.1">
    <property type="nucleotide sequence ID" value="NZ_CP008822.1"/>
</dbReference>
<reference evidence="10 11" key="2">
    <citation type="journal article" date="2015" name="Genome Announc.">
        <title>Complete Genome Sequences of Evolved Arsenate-Resistant Metallosphaera sedula Strains.</title>
        <authorList>
            <person name="Ai C."/>
            <person name="McCarthy S."/>
            <person name="Schackwitz W."/>
            <person name="Martin J."/>
            <person name="Lipzen A."/>
            <person name="Blum P."/>
        </authorList>
    </citation>
    <scope>NUCLEOTIDE SEQUENCE [LARGE SCALE GENOMIC DNA]</scope>
    <source>
        <strain evidence="5 11">ARS120-1</strain>
        <strain evidence="6 10">ARS120-2</strain>
        <strain evidence="3 13">ARS50-1</strain>
        <strain evidence="4 12">ARS50-2</strain>
    </source>
</reference>
<feature type="transmembrane region" description="Helical" evidence="1">
    <location>
        <begin position="255"/>
        <end position="273"/>
    </location>
</feature>
<feature type="transmembrane region" description="Helical" evidence="1">
    <location>
        <begin position="190"/>
        <end position="211"/>
    </location>
</feature>
<dbReference type="EMBL" id="CP012176">
    <property type="protein sequence ID" value="AKV83340.1"/>
    <property type="molecule type" value="Genomic_DNA"/>
</dbReference>
<dbReference type="Proteomes" id="UP000062475">
    <property type="component" value="Chromosome"/>
</dbReference>
<dbReference type="OMA" id="FAWPLFP"/>
<evidence type="ECO:0000313" key="6">
    <source>
        <dbReference type="EMBL" id="AKV81102.1"/>
    </source>
</evidence>
<feature type="transmembrane region" description="Helical" evidence="1">
    <location>
        <begin position="64"/>
        <end position="82"/>
    </location>
</feature>
<evidence type="ECO:0000313" key="5">
    <source>
        <dbReference type="EMBL" id="AKV78857.1"/>
    </source>
</evidence>
<evidence type="ECO:0000313" key="3">
    <source>
        <dbReference type="EMBL" id="AKV74366.1"/>
    </source>
</evidence>
<dbReference type="InterPro" id="IPR011701">
    <property type="entry name" value="MFS"/>
</dbReference>
<dbReference type="InterPro" id="IPR036259">
    <property type="entry name" value="MFS_trans_sf"/>
</dbReference>
<dbReference type="InterPro" id="IPR052528">
    <property type="entry name" value="Sugar_transport-like"/>
</dbReference>
<sequence length="375" mass="41406">MKPLRTYAVLKSLANDLSQPFITFTAASSGVVNEYLGIISSASTVLTSVSEFITALFRVRALMMLMWGNLVSGMAWIVMSLLPFTGPYITLTYCIAELGLGMSLMGWNLVMEKLSSTSRGEILTQYTAYANVGGLIATIGAGLFAGSSTQLIKVPFILSGIITLSTILVLRYSDVDYEDPARKFHIPRGIWGFFSLTTVFTFFWSFAWPLFPLAQIYIFHMNYVNIAIISVVAGISSLVMRRWVARLITRNRRMAMFLGRALLTVFPLSYALAPSVYFIYLAEVVAGFTSMIGSTAYISYLYDSSSKEDMKVALGFYSVLQGLGALAGAVLSSFVLNLLIPFLGLVVDIKTLLLTSAVLRLITSFWYLKLREVRS</sequence>
<proteinExistence type="predicted"/>
<dbReference type="Pfam" id="PF07690">
    <property type="entry name" value="MFS_1"/>
    <property type="match status" value="1"/>
</dbReference>
<accession>A0A088E6X5</accession>
<protein>
    <submittedName>
        <fullName evidence="3">MFS transporter</fullName>
    </submittedName>
    <submittedName>
        <fullName evidence="2">Major facilitator superfamily MFS_1</fullName>
    </submittedName>
</protein>
<dbReference type="Proteomes" id="UP000062398">
    <property type="component" value="Chromosome"/>
</dbReference>
<evidence type="ECO:0000313" key="8">
    <source>
        <dbReference type="Proteomes" id="UP000029084"/>
    </source>
</evidence>
<evidence type="ECO:0000313" key="4">
    <source>
        <dbReference type="EMBL" id="AKV76605.1"/>
    </source>
</evidence>
<dbReference type="AlphaFoldDB" id="A0A088E6X5"/>
<dbReference type="EMBL" id="CP012175">
    <property type="protein sequence ID" value="AKV81102.1"/>
    <property type="molecule type" value="Genomic_DNA"/>
</dbReference>
<keyword evidence="1" id="KW-0812">Transmembrane</keyword>
<keyword evidence="1" id="KW-1133">Transmembrane helix</keyword>
<dbReference type="PANTHER" id="PTHR23526">
    <property type="entry name" value="INTEGRAL MEMBRANE TRANSPORT PROTEIN-RELATED"/>
    <property type="match status" value="1"/>
</dbReference>
<name>A0A088E6X5_9CREN</name>
<dbReference type="Gene3D" id="1.20.1250.20">
    <property type="entry name" value="MFS general substrate transporter like domains"/>
    <property type="match status" value="1"/>
</dbReference>
<keyword evidence="1" id="KW-0472">Membrane</keyword>
<feature type="transmembrane region" description="Helical" evidence="1">
    <location>
        <begin position="122"/>
        <end position="145"/>
    </location>
</feature>
<evidence type="ECO:0000313" key="12">
    <source>
        <dbReference type="Proteomes" id="UP000062475"/>
    </source>
</evidence>
<evidence type="ECO:0000313" key="7">
    <source>
        <dbReference type="EMBL" id="AKV83340.1"/>
    </source>
</evidence>
<dbReference type="Proteomes" id="UP000056255">
    <property type="component" value="Chromosome"/>
</dbReference>
<dbReference type="Proteomes" id="UP000068832">
    <property type="component" value="Chromosome"/>
</dbReference>
<gene>
    <name evidence="2" type="ORF">HA72_1355</name>
    <name evidence="3" type="ORF">MsedA_1373</name>
    <name evidence="4" type="ORF">MsedB_1375</name>
    <name evidence="5" type="ORF">MsedC_1373</name>
    <name evidence="6" type="ORF">MsedD_1374</name>
    <name evidence="7" type="ORF">MsedE_1379</name>
</gene>
<dbReference type="EMBL" id="CP012174">
    <property type="protein sequence ID" value="AKV78857.1"/>
    <property type="molecule type" value="Genomic_DNA"/>
</dbReference>
<feature type="transmembrane region" description="Helical" evidence="1">
    <location>
        <begin position="279"/>
        <end position="302"/>
    </location>
</feature>
<dbReference type="EMBL" id="CP012173">
    <property type="protein sequence ID" value="AKV76605.1"/>
    <property type="molecule type" value="Genomic_DNA"/>
</dbReference>
<evidence type="ECO:0000313" key="10">
    <source>
        <dbReference type="Proteomes" id="UP000061362"/>
    </source>
</evidence>
<evidence type="ECO:0000313" key="13">
    <source>
        <dbReference type="Proteomes" id="UP000068832"/>
    </source>
</evidence>
<evidence type="ECO:0000313" key="9">
    <source>
        <dbReference type="Proteomes" id="UP000056255"/>
    </source>
</evidence>